<proteinExistence type="predicted"/>
<evidence type="ECO:0000313" key="2">
    <source>
        <dbReference type="EMBL" id="CAK7328233.1"/>
    </source>
</evidence>
<keyword evidence="3" id="KW-1185">Reference proteome</keyword>
<dbReference type="EMBL" id="CAWUPB010000893">
    <property type="protein sequence ID" value="CAK7328233.1"/>
    <property type="molecule type" value="Genomic_DNA"/>
</dbReference>
<reference evidence="2 3" key="1">
    <citation type="submission" date="2024-01" db="EMBL/GenBank/DDBJ databases">
        <authorList>
            <person name="Waweru B."/>
        </authorList>
    </citation>
    <scope>NUCLEOTIDE SEQUENCE [LARGE SCALE GENOMIC DNA]</scope>
</reference>
<sequence>MFVCGRKLTTTEMGRGHFPPQGFGKAGYFRNLQAVDGSKKLEEPTNIGTSVSQSKCYDIQTGKEGDWD</sequence>
<name>A0AAV1R5H6_9ROSI</name>
<feature type="domain" description="Neprosin PEP catalytic" evidence="1">
    <location>
        <begin position="1"/>
        <end position="68"/>
    </location>
</feature>
<dbReference type="InterPro" id="IPR004314">
    <property type="entry name" value="Neprosin"/>
</dbReference>
<evidence type="ECO:0000259" key="1">
    <source>
        <dbReference type="PROSITE" id="PS52045"/>
    </source>
</evidence>
<dbReference type="Proteomes" id="UP001314170">
    <property type="component" value="Unassembled WGS sequence"/>
</dbReference>
<accession>A0AAV1R5H6</accession>
<comment type="caution">
    <text evidence="2">The sequence shown here is derived from an EMBL/GenBank/DDBJ whole genome shotgun (WGS) entry which is preliminary data.</text>
</comment>
<dbReference type="Pfam" id="PF03080">
    <property type="entry name" value="Neprosin"/>
    <property type="match status" value="1"/>
</dbReference>
<evidence type="ECO:0000313" key="3">
    <source>
        <dbReference type="Proteomes" id="UP001314170"/>
    </source>
</evidence>
<protein>
    <recommendedName>
        <fullName evidence="1">Neprosin PEP catalytic domain-containing protein</fullName>
    </recommendedName>
</protein>
<organism evidence="2 3">
    <name type="scientific">Dovyalis caffra</name>
    <dbReference type="NCBI Taxonomy" id="77055"/>
    <lineage>
        <taxon>Eukaryota</taxon>
        <taxon>Viridiplantae</taxon>
        <taxon>Streptophyta</taxon>
        <taxon>Embryophyta</taxon>
        <taxon>Tracheophyta</taxon>
        <taxon>Spermatophyta</taxon>
        <taxon>Magnoliopsida</taxon>
        <taxon>eudicotyledons</taxon>
        <taxon>Gunneridae</taxon>
        <taxon>Pentapetalae</taxon>
        <taxon>rosids</taxon>
        <taxon>fabids</taxon>
        <taxon>Malpighiales</taxon>
        <taxon>Salicaceae</taxon>
        <taxon>Flacourtieae</taxon>
        <taxon>Dovyalis</taxon>
    </lineage>
</organism>
<dbReference type="AlphaFoldDB" id="A0AAV1R5H6"/>
<gene>
    <name evidence="2" type="ORF">DCAF_LOCUS5954</name>
</gene>
<dbReference type="PROSITE" id="PS52045">
    <property type="entry name" value="NEPROSIN_PEP_CD"/>
    <property type="match status" value="1"/>
</dbReference>